<dbReference type="OMA" id="ATCSHAC"/>
<dbReference type="Gramene" id="ONIVA07G11420.1">
    <property type="protein sequence ID" value="ONIVA07G11420.1"/>
    <property type="gene ID" value="ONIVA07G11420"/>
</dbReference>
<protein>
    <submittedName>
        <fullName evidence="2">Uncharacterized protein</fullName>
    </submittedName>
</protein>
<reference evidence="2" key="1">
    <citation type="submission" date="2015-04" db="UniProtKB">
        <authorList>
            <consortium name="EnsemblPlants"/>
        </authorList>
    </citation>
    <scope>IDENTIFICATION</scope>
    <source>
        <strain evidence="2">SL10</strain>
    </source>
</reference>
<dbReference type="HOGENOM" id="CLU_2282075_0_0_1"/>
<feature type="region of interest" description="Disordered" evidence="1">
    <location>
        <begin position="36"/>
        <end position="104"/>
    </location>
</feature>
<evidence type="ECO:0000256" key="1">
    <source>
        <dbReference type="SAM" id="MobiDB-lite"/>
    </source>
</evidence>
<evidence type="ECO:0000313" key="3">
    <source>
        <dbReference type="Proteomes" id="UP000006591"/>
    </source>
</evidence>
<keyword evidence="3" id="KW-1185">Reference proteome</keyword>
<feature type="compositionally biased region" description="Basic and acidic residues" evidence="1">
    <location>
        <begin position="52"/>
        <end position="63"/>
    </location>
</feature>
<proteinExistence type="predicted"/>
<organism evidence="2">
    <name type="scientific">Oryza nivara</name>
    <name type="common">Indian wild rice</name>
    <name type="synonym">Oryza sativa f. spontanea</name>
    <dbReference type="NCBI Taxonomy" id="4536"/>
    <lineage>
        <taxon>Eukaryota</taxon>
        <taxon>Viridiplantae</taxon>
        <taxon>Streptophyta</taxon>
        <taxon>Embryophyta</taxon>
        <taxon>Tracheophyta</taxon>
        <taxon>Spermatophyta</taxon>
        <taxon>Magnoliopsida</taxon>
        <taxon>Liliopsida</taxon>
        <taxon>Poales</taxon>
        <taxon>Poaceae</taxon>
        <taxon>BOP clade</taxon>
        <taxon>Oryzoideae</taxon>
        <taxon>Oryzeae</taxon>
        <taxon>Oryzinae</taxon>
        <taxon>Oryza</taxon>
    </lineage>
</organism>
<feature type="compositionally biased region" description="Low complexity" evidence="1">
    <location>
        <begin position="67"/>
        <end position="82"/>
    </location>
</feature>
<name>A0A0E0I086_ORYNI</name>
<feature type="compositionally biased region" description="Basic residues" evidence="1">
    <location>
        <begin position="84"/>
        <end position="104"/>
    </location>
</feature>
<evidence type="ECO:0000313" key="2">
    <source>
        <dbReference type="EnsemblPlants" id="ONIVA07G11420.1"/>
    </source>
</evidence>
<dbReference type="Proteomes" id="UP000006591">
    <property type="component" value="Chromosome 7"/>
</dbReference>
<dbReference type="AlphaFoldDB" id="A0A0E0I086"/>
<accession>A0A0E0I086</accession>
<reference evidence="2" key="2">
    <citation type="submission" date="2018-04" db="EMBL/GenBank/DDBJ databases">
        <title>OnivRS2 (Oryza nivara Reference Sequence Version 2).</title>
        <authorList>
            <person name="Zhang J."/>
            <person name="Kudrna D."/>
            <person name="Lee S."/>
            <person name="Talag J."/>
            <person name="Rajasekar S."/>
            <person name="Welchert J."/>
            <person name="Hsing Y.-I."/>
            <person name="Wing R.A."/>
        </authorList>
    </citation>
    <scope>NUCLEOTIDE SEQUENCE [LARGE SCALE GENOMIC DNA]</scope>
    <source>
        <strain evidence="2">SL10</strain>
    </source>
</reference>
<sequence>MHAVHSPIHVAKCRSEATCSHACVLARGRLLVSFAPPPRFPPVGRGARSRFQRHEQARGRDVDSGGAEETASSEASAASLAARRPVHGSRCNRRRRRSSTRRAI</sequence>
<dbReference type="EnsemblPlants" id="ONIVA07G11420.1">
    <property type="protein sequence ID" value="ONIVA07G11420.1"/>
    <property type="gene ID" value="ONIVA07G11420"/>
</dbReference>